<gene>
    <name evidence="8" type="ordered locus">Taci_1686</name>
</gene>
<dbReference type="KEGG" id="tai:Taci_1686"/>
<keyword evidence="4 7" id="KW-1133">Transmembrane helix</keyword>
<feature type="transmembrane region" description="Helical" evidence="7">
    <location>
        <begin position="127"/>
        <end position="145"/>
    </location>
</feature>
<accession>D1B7A9</accession>
<protein>
    <submittedName>
        <fullName evidence="8">ABC-3 protein</fullName>
    </submittedName>
</protein>
<evidence type="ECO:0000256" key="3">
    <source>
        <dbReference type="ARBA" id="ARBA00022692"/>
    </source>
</evidence>
<dbReference type="OrthoDB" id="9778117at2"/>
<evidence type="ECO:0000256" key="5">
    <source>
        <dbReference type="ARBA" id="ARBA00023136"/>
    </source>
</evidence>
<dbReference type="Proteomes" id="UP000002030">
    <property type="component" value="Chromosome"/>
</dbReference>
<comment type="similarity">
    <text evidence="2 6">Belongs to the ABC-3 integral membrane protein family.</text>
</comment>
<dbReference type="InterPro" id="IPR001626">
    <property type="entry name" value="ABC_TroCD"/>
</dbReference>
<keyword evidence="5 7" id="KW-0472">Membrane</keyword>
<evidence type="ECO:0000256" key="4">
    <source>
        <dbReference type="ARBA" id="ARBA00022989"/>
    </source>
</evidence>
<dbReference type="AlphaFoldDB" id="D1B7A9"/>
<dbReference type="GO" id="GO:0010043">
    <property type="term" value="P:response to zinc ion"/>
    <property type="evidence" value="ECO:0007669"/>
    <property type="project" value="TreeGrafter"/>
</dbReference>
<dbReference type="RefSeq" id="WP_012870409.1">
    <property type="nucleotide sequence ID" value="NC_013522.1"/>
</dbReference>
<dbReference type="Gene3D" id="1.10.3470.10">
    <property type="entry name" value="ABC transporter involved in vitamin B12 uptake, BtuC"/>
    <property type="match status" value="1"/>
</dbReference>
<feature type="transmembrane region" description="Helical" evidence="7">
    <location>
        <begin position="188"/>
        <end position="203"/>
    </location>
</feature>
<keyword evidence="3 6" id="KW-0812">Transmembrane</keyword>
<dbReference type="PANTHER" id="PTHR30477">
    <property type="entry name" value="ABC-TRANSPORTER METAL-BINDING PROTEIN"/>
    <property type="match status" value="1"/>
</dbReference>
<evidence type="ECO:0000256" key="2">
    <source>
        <dbReference type="ARBA" id="ARBA00008034"/>
    </source>
</evidence>
<feature type="transmembrane region" description="Helical" evidence="7">
    <location>
        <begin position="6"/>
        <end position="26"/>
    </location>
</feature>
<dbReference type="eggNOG" id="COG1108">
    <property type="taxonomic scope" value="Bacteria"/>
</dbReference>
<keyword evidence="9" id="KW-1185">Reference proteome</keyword>
<evidence type="ECO:0000256" key="6">
    <source>
        <dbReference type="RuleBase" id="RU003943"/>
    </source>
</evidence>
<dbReference type="PANTHER" id="PTHR30477:SF0">
    <property type="entry name" value="METAL TRANSPORT SYSTEM MEMBRANE PROTEIN TM_0125-RELATED"/>
    <property type="match status" value="1"/>
</dbReference>
<dbReference type="EMBL" id="CP001818">
    <property type="protein sequence ID" value="ACZ19900.1"/>
    <property type="molecule type" value="Genomic_DNA"/>
</dbReference>
<dbReference type="SUPFAM" id="SSF81345">
    <property type="entry name" value="ABC transporter involved in vitamin B12 uptake, BtuC"/>
    <property type="match status" value="1"/>
</dbReference>
<reference evidence="8 9" key="1">
    <citation type="journal article" date="2009" name="Stand. Genomic Sci.">
        <title>Complete genome sequence of Thermanaerovibrio acidaminovorans type strain (Su883).</title>
        <authorList>
            <person name="Chovatia M."/>
            <person name="Sikorski J."/>
            <person name="Schroder M."/>
            <person name="Lapidus A."/>
            <person name="Nolan M."/>
            <person name="Tice H."/>
            <person name="Glavina Del Rio T."/>
            <person name="Copeland A."/>
            <person name="Cheng J.F."/>
            <person name="Lucas S."/>
            <person name="Chen F."/>
            <person name="Bruce D."/>
            <person name="Goodwin L."/>
            <person name="Pitluck S."/>
            <person name="Ivanova N."/>
            <person name="Mavromatis K."/>
            <person name="Ovchinnikova G."/>
            <person name="Pati A."/>
            <person name="Chen A."/>
            <person name="Palaniappan K."/>
            <person name="Land M."/>
            <person name="Hauser L."/>
            <person name="Chang Y.J."/>
            <person name="Jeffries C.D."/>
            <person name="Chain P."/>
            <person name="Saunders E."/>
            <person name="Detter J.C."/>
            <person name="Brettin T."/>
            <person name="Rohde M."/>
            <person name="Goker M."/>
            <person name="Spring S."/>
            <person name="Bristow J."/>
            <person name="Markowitz V."/>
            <person name="Hugenholtz P."/>
            <person name="Kyrpides N.C."/>
            <person name="Klenk H.P."/>
            <person name="Eisen J.A."/>
        </authorList>
    </citation>
    <scope>NUCLEOTIDE SEQUENCE [LARGE SCALE GENOMIC DNA]</scope>
    <source>
        <strain evidence="9">ATCC 49978 / DSM 6589 / Su883</strain>
    </source>
</reference>
<feature type="transmembrane region" description="Helical" evidence="7">
    <location>
        <begin position="215"/>
        <end position="235"/>
    </location>
</feature>
<dbReference type="GO" id="GO:0055085">
    <property type="term" value="P:transmembrane transport"/>
    <property type="evidence" value="ECO:0007669"/>
    <property type="project" value="InterPro"/>
</dbReference>
<feature type="transmembrane region" description="Helical" evidence="7">
    <location>
        <begin position="166"/>
        <end position="182"/>
    </location>
</feature>
<dbReference type="GO" id="GO:0043190">
    <property type="term" value="C:ATP-binding cassette (ABC) transporter complex"/>
    <property type="evidence" value="ECO:0007669"/>
    <property type="project" value="InterPro"/>
</dbReference>
<name>D1B7A9_THEAS</name>
<evidence type="ECO:0000256" key="1">
    <source>
        <dbReference type="ARBA" id="ARBA00004141"/>
    </source>
</evidence>
<dbReference type="HOGENOM" id="CLU_028808_3_0_0"/>
<evidence type="ECO:0000313" key="8">
    <source>
        <dbReference type="EMBL" id="ACZ19900.1"/>
    </source>
</evidence>
<organism evidence="8 9">
    <name type="scientific">Thermanaerovibrio acidaminovorans (strain ATCC 49978 / DSM 6589 / Su883)</name>
    <name type="common">Selenomonas acidaminovorans</name>
    <dbReference type="NCBI Taxonomy" id="525903"/>
    <lineage>
        <taxon>Bacteria</taxon>
        <taxon>Thermotogati</taxon>
        <taxon>Synergistota</taxon>
        <taxon>Synergistia</taxon>
        <taxon>Synergistales</taxon>
        <taxon>Synergistaceae</taxon>
        <taxon>Thermanaerovibrio</taxon>
    </lineage>
</organism>
<dbReference type="STRING" id="525903.Taci_1686"/>
<feature type="transmembrane region" description="Helical" evidence="7">
    <location>
        <begin position="241"/>
        <end position="260"/>
    </location>
</feature>
<dbReference type="EnsemblBacteria" id="ACZ19900">
    <property type="protein sequence ID" value="ACZ19900"/>
    <property type="gene ID" value="Taci_1686"/>
</dbReference>
<proteinExistence type="inferred from homology"/>
<keyword evidence="6" id="KW-0813">Transport</keyword>
<dbReference type="PATRIC" id="fig|525903.6.peg.1676"/>
<dbReference type="CDD" id="cd06550">
    <property type="entry name" value="TM_ABC_iron-siderophores_like"/>
    <property type="match status" value="1"/>
</dbReference>
<dbReference type="InterPro" id="IPR037294">
    <property type="entry name" value="ABC_BtuC-like"/>
</dbReference>
<feature type="transmembrane region" description="Helical" evidence="7">
    <location>
        <begin position="58"/>
        <end position="76"/>
    </location>
</feature>
<sequence length="267" mass="27935">MDPVLLNALAAGIVSALMAGLVGPVVVTFRMSLLAGGLSHIAYGGVGLAYLLGFSPSLGALMATLGASVALSRLDARGQERLDAAVSSLWSLAMALGVIFVSMAGGYGMDLSSPLFGNLLTVSDLDLWVMGVLTLFCGLVLWRVYPDLMAVAYDEEFAQVRGIRPLWVRLTVLVLASLAVVVLMRSVGLILCMALLAIPPYGVERMSRSLKGMMGLSCLYGLACVLAGIWGSWVLDLPSGPCIVLVACVPFGLGAVLGTLRRRRSGS</sequence>
<evidence type="ECO:0000256" key="7">
    <source>
        <dbReference type="SAM" id="Phobius"/>
    </source>
</evidence>
<dbReference type="Pfam" id="PF00950">
    <property type="entry name" value="ABC-3"/>
    <property type="match status" value="1"/>
</dbReference>
<evidence type="ECO:0000313" key="9">
    <source>
        <dbReference type="Proteomes" id="UP000002030"/>
    </source>
</evidence>
<feature type="transmembrane region" description="Helical" evidence="7">
    <location>
        <begin position="88"/>
        <end position="107"/>
    </location>
</feature>
<comment type="subcellular location">
    <subcellularLocation>
        <location evidence="6">Cell membrane</location>
        <topology evidence="6">Multi-pass membrane protein</topology>
    </subcellularLocation>
    <subcellularLocation>
        <location evidence="1">Membrane</location>
        <topology evidence="1">Multi-pass membrane protein</topology>
    </subcellularLocation>
</comment>